<comment type="caution">
    <text evidence="2">The sequence shown here is derived from an EMBL/GenBank/DDBJ whole genome shotgun (WGS) entry which is preliminary data.</text>
</comment>
<keyword evidence="1" id="KW-0472">Membrane</keyword>
<feature type="transmembrane region" description="Helical" evidence="1">
    <location>
        <begin position="36"/>
        <end position="59"/>
    </location>
</feature>
<feature type="transmembrane region" description="Helical" evidence="1">
    <location>
        <begin position="7"/>
        <end position="30"/>
    </location>
</feature>
<keyword evidence="1" id="KW-0812">Transmembrane</keyword>
<evidence type="ECO:0000313" key="3">
    <source>
        <dbReference type="Proteomes" id="UP000608513"/>
    </source>
</evidence>
<proteinExistence type="predicted"/>
<evidence type="ECO:0000313" key="2">
    <source>
        <dbReference type="EMBL" id="MBC5784233.1"/>
    </source>
</evidence>
<dbReference type="Proteomes" id="UP000608513">
    <property type="component" value="Unassembled WGS sequence"/>
</dbReference>
<organism evidence="2 3">
    <name type="scientific">Ramlibacter cellulosilyticus</name>
    <dbReference type="NCBI Taxonomy" id="2764187"/>
    <lineage>
        <taxon>Bacteria</taxon>
        <taxon>Pseudomonadati</taxon>
        <taxon>Pseudomonadota</taxon>
        <taxon>Betaproteobacteria</taxon>
        <taxon>Burkholderiales</taxon>
        <taxon>Comamonadaceae</taxon>
        <taxon>Ramlibacter</taxon>
    </lineage>
</organism>
<sequence>MPAATRLLVAFVLLVCAFVVLVGVAVFSLYVAGEGMLAAVVATAGLAGVAAGGVTYWFLRGEVMDETVEFELEPLVPATPAPASVKRAQPVLRRTPLRVQAMPVADLPPAYVDAVMRGAQARLNALKAEERQHPSLQ</sequence>
<reference evidence="2" key="1">
    <citation type="submission" date="2020-08" db="EMBL/GenBank/DDBJ databases">
        <title>Ramlibacter sp. USB13 16S ribosomal RNA gene genome sequencing and assembly.</title>
        <authorList>
            <person name="Kang M."/>
        </authorList>
    </citation>
    <scope>NUCLEOTIDE SEQUENCE</scope>
    <source>
        <strain evidence="2">USB13</strain>
    </source>
</reference>
<dbReference type="AlphaFoldDB" id="A0A923MT11"/>
<accession>A0A923MT11</accession>
<evidence type="ECO:0000256" key="1">
    <source>
        <dbReference type="SAM" id="Phobius"/>
    </source>
</evidence>
<gene>
    <name evidence="2" type="ORF">H8N03_14875</name>
</gene>
<dbReference type="RefSeq" id="WP_187076984.1">
    <property type="nucleotide sequence ID" value="NZ_JACORT010000006.1"/>
</dbReference>
<protein>
    <submittedName>
        <fullName evidence="2">Uncharacterized protein</fullName>
    </submittedName>
</protein>
<name>A0A923MT11_9BURK</name>
<dbReference type="EMBL" id="JACORT010000006">
    <property type="protein sequence ID" value="MBC5784233.1"/>
    <property type="molecule type" value="Genomic_DNA"/>
</dbReference>
<keyword evidence="1" id="KW-1133">Transmembrane helix</keyword>
<keyword evidence="3" id="KW-1185">Reference proteome</keyword>